<evidence type="ECO:0000256" key="15">
    <source>
        <dbReference type="SAM" id="Phobius"/>
    </source>
</evidence>
<evidence type="ECO:0000256" key="12">
    <source>
        <dbReference type="ARBA" id="ARBA00031989"/>
    </source>
</evidence>
<evidence type="ECO:0000256" key="1">
    <source>
        <dbReference type="ARBA" id="ARBA00004651"/>
    </source>
</evidence>
<evidence type="ECO:0000256" key="5">
    <source>
        <dbReference type="ARBA" id="ARBA00022692"/>
    </source>
</evidence>
<keyword evidence="3" id="KW-0813">Transport</keyword>
<evidence type="ECO:0000256" key="7">
    <source>
        <dbReference type="ARBA" id="ARBA00022989"/>
    </source>
</evidence>
<reference evidence="17 18" key="1">
    <citation type="submission" date="2024-05" db="EMBL/GenBank/DDBJ databases">
        <title>A draft genome resource for the thread blight pathogen Marasmius tenuissimus strain MS-2.</title>
        <authorList>
            <person name="Yulfo-Soto G.E."/>
            <person name="Baruah I.K."/>
            <person name="Amoako-Attah I."/>
            <person name="Bukari Y."/>
            <person name="Meinhardt L.W."/>
            <person name="Bailey B.A."/>
            <person name="Cohen S.P."/>
        </authorList>
    </citation>
    <scope>NUCLEOTIDE SEQUENCE [LARGE SCALE GENOMIC DNA]</scope>
    <source>
        <strain evidence="17 18">MS-2</strain>
    </source>
</reference>
<evidence type="ECO:0000313" key="18">
    <source>
        <dbReference type="Proteomes" id="UP001437256"/>
    </source>
</evidence>
<evidence type="ECO:0000256" key="14">
    <source>
        <dbReference type="SAM" id="MobiDB-lite"/>
    </source>
</evidence>
<dbReference type="InterPro" id="IPR031846">
    <property type="entry name" value="Hvcn1"/>
</dbReference>
<evidence type="ECO:0000256" key="11">
    <source>
        <dbReference type="ARBA" id="ARBA00023303"/>
    </source>
</evidence>
<sequence>MATNEQQPLLDPERQSTRESERPSFRERLAVFLESSLFHKIVITLIIIDTACVLADLAYTLLTPGCNTPGPEAPAWLEVLSIVSITISSFFLVEIPLTLFTLGPKHYDPLGDTPHAALHLFDALIIIATFVLEVILKGRERELASLLIVLRLWRLIKLVGGVAVGAGEIGEGDAKELAESRKQVDALRRQLSIMNQENAQLRARLHSAGLSVTAFGTE</sequence>
<keyword evidence="18" id="KW-1185">Reference proteome</keyword>
<dbReference type="InterPro" id="IPR005821">
    <property type="entry name" value="Ion_trans_dom"/>
</dbReference>
<protein>
    <recommendedName>
        <fullName evidence="2">Voltage-gated hydrogen channel 1</fullName>
    </recommendedName>
    <alternativeName>
        <fullName evidence="12">Hydrogen voltage-gated channel 1</fullName>
    </alternativeName>
</protein>
<accession>A0ABR3ADP8</accession>
<feature type="transmembrane region" description="Helical" evidence="15">
    <location>
        <begin position="75"/>
        <end position="97"/>
    </location>
</feature>
<evidence type="ECO:0000313" key="17">
    <source>
        <dbReference type="EMBL" id="KAL0071497.1"/>
    </source>
</evidence>
<dbReference type="PANTHER" id="PTHR46480">
    <property type="entry name" value="F20B24.22"/>
    <property type="match status" value="1"/>
</dbReference>
<dbReference type="EMBL" id="JBBXMP010000003">
    <property type="protein sequence ID" value="KAL0071497.1"/>
    <property type="molecule type" value="Genomic_DNA"/>
</dbReference>
<evidence type="ECO:0000259" key="16">
    <source>
        <dbReference type="Pfam" id="PF00520"/>
    </source>
</evidence>
<evidence type="ECO:0000256" key="3">
    <source>
        <dbReference type="ARBA" id="ARBA00022448"/>
    </source>
</evidence>
<keyword evidence="6" id="KW-0851">Voltage-gated channel</keyword>
<keyword evidence="5 15" id="KW-0812">Transmembrane</keyword>
<evidence type="ECO:0000256" key="8">
    <source>
        <dbReference type="ARBA" id="ARBA00023054"/>
    </source>
</evidence>
<keyword evidence="9" id="KW-0406">Ion transport</keyword>
<organism evidence="17 18">
    <name type="scientific">Marasmius tenuissimus</name>
    <dbReference type="NCBI Taxonomy" id="585030"/>
    <lineage>
        <taxon>Eukaryota</taxon>
        <taxon>Fungi</taxon>
        <taxon>Dikarya</taxon>
        <taxon>Basidiomycota</taxon>
        <taxon>Agaricomycotina</taxon>
        <taxon>Agaricomycetes</taxon>
        <taxon>Agaricomycetidae</taxon>
        <taxon>Agaricales</taxon>
        <taxon>Marasmiineae</taxon>
        <taxon>Marasmiaceae</taxon>
        <taxon>Marasmius</taxon>
    </lineage>
</organism>
<evidence type="ECO:0000256" key="13">
    <source>
        <dbReference type="SAM" id="Coils"/>
    </source>
</evidence>
<keyword evidence="10 15" id="KW-0472">Membrane</keyword>
<evidence type="ECO:0000256" key="2">
    <source>
        <dbReference type="ARBA" id="ARBA00015897"/>
    </source>
</evidence>
<evidence type="ECO:0000256" key="4">
    <source>
        <dbReference type="ARBA" id="ARBA00022475"/>
    </source>
</evidence>
<gene>
    <name evidence="17" type="ORF">AAF712_001354</name>
</gene>
<dbReference type="InterPro" id="IPR027359">
    <property type="entry name" value="Volt_channel_dom_sf"/>
</dbReference>
<feature type="compositionally biased region" description="Basic and acidic residues" evidence="14">
    <location>
        <begin position="11"/>
        <end position="22"/>
    </location>
</feature>
<keyword evidence="8 13" id="KW-0175">Coiled coil</keyword>
<dbReference type="PANTHER" id="PTHR46480:SF1">
    <property type="entry name" value="VOLTAGE-GATED HYDROGEN CHANNEL 1"/>
    <property type="match status" value="1"/>
</dbReference>
<dbReference type="SUPFAM" id="SSF81324">
    <property type="entry name" value="Voltage-gated potassium channels"/>
    <property type="match status" value="1"/>
</dbReference>
<feature type="coiled-coil region" evidence="13">
    <location>
        <begin position="177"/>
        <end position="204"/>
    </location>
</feature>
<feature type="transmembrane region" description="Helical" evidence="15">
    <location>
        <begin position="41"/>
        <end position="63"/>
    </location>
</feature>
<dbReference type="Pfam" id="PF00520">
    <property type="entry name" value="Ion_trans"/>
    <property type="match status" value="1"/>
</dbReference>
<dbReference type="Gene3D" id="1.20.120.350">
    <property type="entry name" value="Voltage-gated potassium channels. Chain C"/>
    <property type="match status" value="1"/>
</dbReference>
<keyword evidence="11" id="KW-0407">Ion channel</keyword>
<evidence type="ECO:0000256" key="9">
    <source>
        <dbReference type="ARBA" id="ARBA00023065"/>
    </source>
</evidence>
<evidence type="ECO:0000256" key="10">
    <source>
        <dbReference type="ARBA" id="ARBA00023136"/>
    </source>
</evidence>
<keyword evidence="7 15" id="KW-1133">Transmembrane helix</keyword>
<proteinExistence type="predicted"/>
<dbReference type="Proteomes" id="UP001437256">
    <property type="component" value="Unassembled WGS sequence"/>
</dbReference>
<feature type="region of interest" description="Disordered" evidence="14">
    <location>
        <begin position="1"/>
        <end position="22"/>
    </location>
</feature>
<evidence type="ECO:0000256" key="6">
    <source>
        <dbReference type="ARBA" id="ARBA00022882"/>
    </source>
</evidence>
<feature type="domain" description="Ion transport" evidence="16">
    <location>
        <begin position="36"/>
        <end position="159"/>
    </location>
</feature>
<feature type="transmembrane region" description="Helical" evidence="15">
    <location>
        <begin position="117"/>
        <end position="136"/>
    </location>
</feature>
<keyword evidence="4" id="KW-1003">Cell membrane</keyword>
<comment type="caution">
    <text evidence="17">The sequence shown here is derived from an EMBL/GenBank/DDBJ whole genome shotgun (WGS) entry which is preliminary data.</text>
</comment>
<name>A0ABR3ADP8_9AGAR</name>
<comment type="subcellular location">
    <subcellularLocation>
        <location evidence="1">Cell membrane</location>
        <topology evidence="1">Multi-pass membrane protein</topology>
    </subcellularLocation>
</comment>